<keyword evidence="1" id="KW-0479">Metal-binding</keyword>
<dbReference type="InterPro" id="IPR001878">
    <property type="entry name" value="Znf_CCHC"/>
</dbReference>
<reference evidence="4 5" key="1">
    <citation type="journal article" date="2015" name="Genome Biol. Evol.">
        <title>Comparative Genomics of a Bacterivorous Green Alga Reveals Evolutionary Causalities and Consequences of Phago-Mixotrophic Mode of Nutrition.</title>
        <authorList>
            <person name="Burns J.A."/>
            <person name="Paasch A."/>
            <person name="Narechania A."/>
            <person name="Kim E."/>
        </authorList>
    </citation>
    <scope>NUCLEOTIDE SEQUENCE [LARGE SCALE GENOMIC DNA]</scope>
    <source>
        <strain evidence="4 5">PLY_AMNH</strain>
    </source>
</reference>
<dbReference type="GO" id="GO:0008270">
    <property type="term" value="F:zinc ion binding"/>
    <property type="evidence" value="ECO:0007669"/>
    <property type="project" value="UniProtKB-KW"/>
</dbReference>
<keyword evidence="2" id="KW-0175">Coiled coil</keyword>
<dbReference type="AlphaFoldDB" id="A0AAE0KVW7"/>
<protein>
    <recommendedName>
        <fullName evidence="3">CCHC-type domain-containing protein</fullName>
    </recommendedName>
</protein>
<gene>
    <name evidence="4" type="ORF">CYMTET_28771</name>
</gene>
<keyword evidence="5" id="KW-1185">Reference proteome</keyword>
<dbReference type="EMBL" id="LGRX02016254">
    <property type="protein sequence ID" value="KAK3262370.1"/>
    <property type="molecule type" value="Genomic_DNA"/>
</dbReference>
<organism evidence="4 5">
    <name type="scientific">Cymbomonas tetramitiformis</name>
    <dbReference type="NCBI Taxonomy" id="36881"/>
    <lineage>
        <taxon>Eukaryota</taxon>
        <taxon>Viridiplantae</taxon>
        <taxon>Chlorophyta</taxon>
        <taxon>Pyramimonadophyceae</taxon>
        <taxon>Pyramimonadales</taxon>
        <taxon>Pyramimonadaceae</taxon>
        <taxon>Cymbomonas</taxon>
    </lineage>
</organism>
<proteinExistence type="predicted"/>
<evidence type="ECO:0000256" key="1">
    <source>
        <dbReference type="PROSITE-ProRule" id="PRU00047"/>
    </source>
</evidence>
<dbReference type="SUPFAM" id="SSF57756">
    <property type="entry name" value="Retrovirus zinc finger-like domains"/>
    <property type="match status" value="1"/>
</dbReference>
<evidence type="ECO:0000256" key="2">
    <source>
        <dbReference type="SAM" id="Coils"/>
    </source>
</evidence>
<accession>A0AAE0KVW7</accession>
<comment type="caution">
    <text evidence="4">The sequence shown here is derived from an EMBL/GenBank/DDBJ whole genome shotgun (WGS) entry which is preliminary data.</text>
</comment>
<dbReference type="Proteomes" id="UP001190700">
    <property type="component" value="Unassembled WGS sequence"/>
</dbReference>
<dbReference type="InterPro" id="IPR036875">
    <property type="entry name" value="Znf_CCHC_sf"/>
</dbReference>
<keyword evidence="1" id="KW-0862">Zinc</keyword>
<evidence type="ECO:0000313" key="4">
    <source>
        <dbReference type="EMBL" id="KAK3262370.1"/>
    </source>
</evidence>
<name>A0AAE0KVW7_9CHLO</name>
<dbReference type="GO" id="GO:0003676">
    <property type="term" value="F:nucleic acid binding"/>
    <property type="evidence" value="ECO:0007669"/>
    <property type="project" value="InterPro"/>
</dbReference>
<evidence type="ECO:0000259" key="3">
    <source>
        <dbReference type="PROSITE" id="PS50158"/>
    </source>
</evidence>
<feature type="domain" description="CCHC-type" evidence="3">
    <location>
        <begin position="190"/>
        <end position="203"/>
    </location>
</feature>
<sequence>MSETDRRLRQQPAFAAAFASYNDGEQLTQPQPKLLSQMGMATARLAELEGLSQVVAGLHTQYQEAQHHFVAHSASQLALADAKKAMEGVDLPESAALALEFLTETAEKGVARAKARAKEEEEEKSMRKAEKEVKAEKLRAAQAAAAKGRPKQLGRGQGALTLALALLSLLERRSLLRSPHQTGRGAHLQCWNCGEWGHHQNDCMSCAGCDTLYVIILLVY</sequence>
<evidence type="ECO:0000313" key="5">
    <source>
        <dbReference type="Proteomes" id="UP001190700"/>
    </source>
</evidence>
<keyword evidence="1" id="KW-0863">Zinc-finger</keyword>
<dbReference type="PROSITE" id="PS50158">
    <property type="entry name" value="ZF_CCHC"/>
    <property type="match status" value="1"/>
</dbReference>
<feature type="coiled-coil region" evidence="2">
    <location>
        <begin position="103"/>
        <end position="146"/>
    </location>
</feature>